<accession>A0A381NFX0</accession>
<dbReference type="PROSITE" id="PS51257">
    <property type="entry name" value="PROKAR_LIPOPROTEIN"/>
    <property type="match status" value="1"/>
</dbReference>
<evidence type="ECO:0000313" key="1">
    <source>
        <dbReference type="EMBL" id="SUZ52403.1"/>
    </source>
</evidence>
<evidence type="ECO:0008006" key="2">
    <source>
        <dbReference type="Google" id="ProtNLM"/>
    </source>
</evidence>
<name>A0A381NFX0_9ZZZZ</name>
<reference evidence="1" key="1">
    <citation type="submission" date="2018-05" db="EMBL/GenBank/DDBJ databases">
        <authorList>
            <person name="Lanie J.A."/>
            <person name="Ng W.-L."/>
            <person name="Kazmierczak K.M."/>
            <person name="Andrzejewski T.M."/>
            <person name="Davidsen T.M."/>
            <person name="Wayne K.J."/>
            <person name="Tettelin H."/>
            <person name="Glass J.I."/>
            <person name="Rusch D."/>
            <person name="Podicherti R."/>
            <person name="Tsui H.-C.T."/>
            <person name="Winkler M.E."/>
        </authorList>
    </citation>
    <scope>NUCLEOTIDE SEQUENCE</scope>
</reference>
<gene>
    <name evidence="1" type="ORF">METZ01_LOCUS5257</name>
</gene>
<organism evidence="1">
    <name type="scientific">marine metagenome</name>
    <dbReference type="NCBI Taxonomy" id="408172"/>
    <lineage>
        <taxon>unclassified sequences</taxon>
        <taxon>metagenomes</taxon>
        <taxon>ecological metagenomes</taxon>
    </lineage>
</organism>
<dbReference type="AlphaFoldDB" id="A0A381NFX0"/>
<proteinExistence type="predicted"/>
<sequence>MKPHRFATFLALSLLVACTDQSPPGPGILTATLKSPNGAEGAALVVLMGPGIGEVTPVGSNQLYSNSSLDEVRIVLINQNDGTLAFRVEVADTTIEPAAIVEEVANPDNLIRSTLDGYQLEFRR</sequence>
<protein>
    <recommendedName>
        <fullName evidence="2">Lipoprotein</fullName>
    </recommendedName>
</protein>
<dbReference type="EMBL" id="UINC01000272">
    <property type="protein sequence ID" value="SUZ52403.1"/>
    <property type="molecule type" value="Genomic_DNA"/>
</dbReference>